<proteinExistence type="inferred from homology"/>
<dbReference type="GO" id="GO:0044569">
    <property type="term" value="C:[Ni-Fe] hydrogenase complex"/>
    <property type="evidence" value="ECO:0007669"/>
    <property type="project" value="TreeGrafter"/>
</dbReference>
<evidence type="ECO:0000256" key="4">
    <source>
        <dbReference type="ARBA" id="ARBA00006605"/>
    </source>
</evidence>
<dbReference type="Pfam" id="PF14720">
    <property type="entry name" value="NiFe_hyd_SSU_C"/>
    <property type="match status" value="1"/>
</dbReference>
<feature type="binding site" evidence="13">
    <location>
        <position position="281"/>
    </location>
    <ligand>
        <name>[3Fe-4S] cluster</name>
        <dbReference type="ChEBI" id="CHEBI:21137"/>
    </ligand>
</feature>
<dbReference type="PANTHER" id="PTHR30013:SF7">
    <property type="entry name" value="HYDROGENASE-2 SMALL CHAIN"/>
    <property type="match status" value="1"/>
</dbReference>
<dbReference type="InterPro" id="IPR027394">
    <property type="entry name" value="Cytochrome-c3_hydrogenase_C"/>
</dbReference>
<dbReference type="Pfam" id="PF01058">
    <property type="entry name" value="Oxidored_q6"/>
    <property type="match status" value="1"/>
</dbReference>
<feature type="binding site" evidence="13">
    <location>
        <position position="253"/>
    </location>
    <ligand>
        <name>[4Fe-4S] cluster</name>
        <dbReference type="ChEBI" id="CHEBI:49883"/>
        <label>2</label>
    </ligand>
</feature>
<keyword evidence="11 13" id="KW-0411">Iron-sulfur</keyword>
<organism evidence="17 18">
    <name type="scientific">Sporolituus thermophilus DSM 23256</name>
    <dbReference type="NCBI Taxonomy" id="1123285"/>
    <lineage>
        <taxon>Bacteria</taxon>
        <taxon>Bacillati</taxon>
        <taxon>Bacillota</taxon>
        <taxon>Negativicutes</taxon>
        <taxon>Selenomonadales</taxon>
        <taxon>Sporomusaceae</taxon>
        <taxon>Sporolituus</taxon>
    </lineage>
</organism>
<feature type="binding site" evidence="13">
    <location>
        <position position="247"/>
    </location>
    <ligand>
        <name>[4Fe-4S] cluster</name>
        <dbReference type="ChEBI" id="CHEBI:49883"/>
        <label>2</label>
    </ligand>
</feature>
<evidence type="ECO:0000313" key="18">
    <source>
        <dbReference type="Proteomes" id="UP000243333"/>
    </source>
</evidence>
<keyword evidence="10 13" id="KW-0408">Iron</keyword>
<evidence type="ECO:0000259" key="15">
    <source>
        <dbReference type="Pfam" id="PF01058"/>
    </source>
</evidence>
<dbReference type="SUPFAM" id="SSF56770">
    <property type="entry name" value="HydA/Nqo6-like"/>
    <property type="match status" value="1"/>
</dbReference>
<keyword evidence="18" id="KW-1185">Reference proteome</keyword>
<feature type="binding site" evidence="13">
    <location>
        <position position="227"/>
    </location>
    <ligand>
        <name>[4Fe-4S] cluster</name>
        <dbReference type="ChEBI" id="CHEBI:49883"/>
        <label>2</label>
    </ligand>
</feature>
<feature type="binding site" evidence="13">
    <location>
        <position position="284"/>
    </location>
    <ligand>
        <name>[3Fe-4S] cluster</name>
        <dbReference type="ChEBI" id="CHEBI:21137"/>
    </ligand>
</feature>
<gene>
    <name evidence="17" type="ORF">SAMN05660235_02732</name>
</gene>
<dbReference type="RefSeq" id="WP_093691769.1">
    <property type="nucleotide sequence ID" value="NZ_FNBU01000029.1"/>
</dbReference>
<feature type="domain" description="Cytochrome-c3 hydrogenase C-terminal" evidence="16">
    <location>
        <begin position="219"/>
        <end position="297"/>
    </location>
</feature>
<keyword evidence="12 13" id="KW-0003">3Fe-4S</keyword>
<keyword evidence="6 13" id="KW-0004">4Fe-4S</keyword>
<comment type="cofactor">
    <cofactor evidence="1">
        <name>[3Fe-4S] cluster</name>
        <dbReference type="ChEBI" id="CHEBI:21137"/>
    </cofactor>
</comment>
<dbReference type="NCBIfam" id="TIGR00391">
    <property type="entry name" value="hydA"/>
    <property type="match status" value="1"/>
</dbReference>
<evidence type="ECO:0000256" key="7">
    <source>
        <dbReference type="ARBA" id="ARBA00022723"/>
    </source>
</evidence>
<dbReference type="GO" id="GO:0051538">
    <property type="term" value="F:3 iron, 4 sulfur cluster binding"/>
    <property type="evidence" value="ECO:0007669"/>
    <property type="project" value="UniProtKB-KW"/>
</dbReference>
<evidence type="ECO:0000259" key="16">
    <source>
        <dbReference type="Pfam" id="PF14720"/>
    </source>
</evidence>
<dbReference type="EMBL" id="FNBU01000029">
    <property type="protein sequence ID" value="SDF78162.1"/>
    <property type="molecule type" value="Genomic_DNA"/>
</dbReference>
<evidence type="ECO:0000256" key="2">
    <source>
        <dbReference type="ARBA" id="ARBA00001966"/>
    </source>
</evidence>
<dbReference type="AlphaFoldDB" id="A0A1G7NVV8"/>
<keyword evidence="7 13" id="KW-0479">Metal-binding</keyword>
<dbReference type="InterPro" id="IPR037024">
    <property type="entry name" value="NiFe_Hase_small_N_sf"/>
</dbReference>
<reference evidence="18" key="1">
    <citation type="submission" date="2016-10" db="EMBL/GenBank/DDBJ databases">
        <authorList>
            <person name="Varghese N."/>
            <person name="Submissions S."/>
        </authorList>
    </citation>
    <scope>NUCLEOTIDE SEQUENCE [LARGE SCALE GENOMIC DNA]</scope>
    <source>
        <strain evidence="18">DSM 23256</strain>
    </source>
</reference>
<evidence type="ECO:0000256" key="8">
    <source>
        <dbReference type="ARBA" id="ARBA00022729"/>
    </source>
</evidence>
<evidence type="ECO:0000256" key="11">
    <source>
        <dbReference type="ARBA" id="ARBA00023014"/>
    </source>
</evidence>
<dbReference type="Proteomes" id="UP000243333">
    <property type="component" value="Unassembled WGS sequence"/>
</dbReference>
<evidence type="ECO:0000256" key="14">
    <source>
        <dbReference type="SAM" id="SignalP"/>
    </source>
</evidence>
<dbReference type="OrthoDB" id="9766729at2"/>
<feature type="chain" id="PRO_5038704234" evidence="14">
    <location>
        <begin position="18"/>
        <end position="413"/>
    </location>
</feature>
<feature type="domain" description="NADH:ubiquinone oxidoreductase-like 20kDa subunit" evidence="15">
    <location>
        <begin position="50"/>
        <end position="201"/>
    </location>
</feature>
<accession>A0A1G7NVV8</accession>
<evidence type="ECO:0000313" key="17">
    <source>
        <dbReference type="EMBL" id="SDF78162.1"/>
    </source>
</evidence>
<evidence type="ECO:0000256" key="5">
    <source>
        <dbReference type="ARBA" id="ARBA00011771"/>
    </source>
</evidence>
<evidence type="ECO:0000256" key="1">
    <source>
        <dbReference type="ARBA" id="ARBA00001927"/>
    </source>
</evidence>
<dbReference type="STRING" id="1123285.SAMN05660235_02732"/>
<name>A0A1G7NVV8_9FIRM</name>
<dbReference type="GO" id="GO:0046872">
    <property type="term" value="F:metal ion binding"/>
    <property type="evidence" value="ECO:0007669"/>
    <property type="project" value="UniProtKB-KW"/>
</dbReference>
<dbReference type="PIRSF" id="PIRSF000310">
    <property type="entry name" value="NiFe_hyd_ssu"/>
    <property type="match status" value="1"/>
</dbReference>
<dbReference type="InterPro" id="IPR006311">
    <property type="entry name" value="TAT_signal"/>
</dbReference>
<dbReference type="GO" id="GO:0009055">
    <property type="term" value="F:electron transfer activity"/>
    <property type="evidence" value="ECO:0007669"/>
    <property type="project" value="TreeGrafter"/>
</dbReference>
<evidence type="ECO:0000256" key="6">
    <source>
        <dbReference type="ARBA" id="ARBA00022485"/>
    </source>
</evidence>
<keyword evidence="8 14" id="KW-0732">Signal</keyword>
<keyword evidence="9" id="KW-0560">Oxidoreductase</keyword>
<dbReference type="InterPro" id="IPR001821">
    <property type="entry name" value="NiFe_hydrogenase_ssu"/>
</dbReference>
<dbReference type="InterPro" id="IPR006137">
    <property type="entry name" value="NADH_UbQ_OxRdtase-like_20kDa"/>
</dbReference>
<dbReference type="PRINTS" id="PR00614">
    <property type="entry name" value="NIHGNASESMLL"/>
</dbReference>
<evidence type="ECO:0000256" key="12">
    <source>
        <dbReference type="ARBA" id="ARBA00023291"/>
    </source>
</evidence>
<dbReference type="GO" id="GO:0008901">
    <property type="term" value="F:ferredoxin hydrogenase activity"/>
    <property type="evidence" value="ECO:0007669"/>
    <property type="project" value="InterPro"/>
</dbReference>
<feature type="binding site" evidence="13">
    <location>
        <position position="50"/>
    </location>
    <ligand>
        <name>[4Fe-4S] cluster</name>
        <dbReference type="ChEBI" id="CHEBI:49883"/>
        <label>1</label>
    </ligand>
</feature>
<dbReference type="GO" id="GO:0009375">
    <property type="term" value="C:ferredoxin hydrogenase complex"/>
    <property type="evidence" value="ECO:0007669"/>
    <property type="project" value="InterPro"/>
</dbReference>
<comment type="subcellular location">
    <subcellularLocation>
        <location evidence="3">Cell envelope</location>
    </subcellularLocation>
</comment>
<evidence type="ECO:0000256" key="9">
    <source>
        <dbReference type="ARBA" id="ARBA00023002"/>
    </source>
</evidence>
<evidence type="ECO:0000256" key="13">
    <source>
        <dbReference type="PIRSR" id="PIRSR000310-1"/>
    </source>
</evidence>
<dbReference type="GO" id="GO:0030313">
    <property type="term" value="C:cell envelope"/>
    <property type="evidence" value="ECO:0007669"/>
    <property type="project" value="UniProtKB-SubCell"/>
</dbReference>
<feature type="binding site" evidence="13">
    <location>
        <position position="154"/>
    </location>
    <ligand>
        <name>[4Fe-4S] cluster</name>
        <dbReference type="ChEBI" id="CHEBI:49883"/>
        <label>1</label>
    </ligand>
</feature>
<dbReference type="Gene3D" id="3.40.50.700">
    <property type="entry name" value="NADH:ubiquinone oxidoreductase-like, 20kDa subunit"/>
    <property type="match status" value="1"/>
</dbReference>
<feature type="binding site" evidence="13">
    <location>
        <position position="224"/>
    </location>
    <ligand>
        <name>[4Fe-4S] cluster</name>
        <dbReference type="ChEBI" id="CHEBI:49883"/>
        <label>2</label>
    </ligand>
</feature>
<dbReference type="GO" id="GO:0009061">
    <property type="term" value="P:anaerobic respiration"/>
    <property type="evidence" value="ECO:0007669"/>
    <property type="project" value="TreeGrafter"/>
</dbReference>
<dbReference type="PANTHER" id="PTHR30013">
    <property type="entry name" value="NIFE / NIFESE HYDROGENASE SMALL SUBUNIT FAMILY MEMBER"/>
    <property type="match status" value="1"/>
</dbReference>
<comment type="similarity">
    <text evidence="4">Belongs to the [NiFe]/[NiFeSe] hydrogenase small subunit family.</text>
</comment>
<evidence type="ECO:0000256" key="3">
    <source>
        <dbReference type="ARBA" id="ARBA00004196"/>
    </source>
</evidence>
<feature type="binding site" evidence="13">
    <location>
        <position position="262"/>
    </location>
    <ligand>
        <name>[3Fe-4S] cluster</name>
        <dbReference type="ChEBI" id="CHEBI:21137"/>
    </ligand>
</feature>
<dbReference type="GO" id="GO:0016020">
    <property type="term" value="C:membrane"/>
    <property type="evidence" value="ECO:0007669"/>
    <property type="project" value="TreeGrafter"/>
</dbReference>
<dbReference type="GO" id="GO:0051539">
    <property type="term" value="F:4 iron, 4 sulfur cluster binding"/>
    <property type="evidence" value="ECO:0007669"/>
    <property type="project" value="UniProtKB-KW"/>
</dbReference>
<comment type="subunit">
    <text evidence="5">Heterodimer of a large and a small subunit.</text>
</comment>
<dbReference type="Gene3D" id="4.10.480.10">
    <property type="entry name" value="Cytochrome-c3 hydrogenase, C-terminal domain"/>
    <property type="match status" value="1"/>
</dbReference>
<protein>
    <submittedName>
        <fullName evidence="17">Hydrogenase small subunit</fullName>
    </submittedName>
</protein>
<dbReference type="PROSITE" id="PS51318">
    <property type="entry name" value="TAT"/>
    <property type="match status" value="1"/>
</dbReference>
<feature type="signal peptide" evidence="14">
    <location>
        <begin position="1"/>
        <end position="17"/>
    </location>
</feature>
<comment type="cofactor">
    <cofactor evidence="2">
        <name>[4Fe-4S] cluster</name>
        <dbReference type="ChEBI" id="CHEBI:49883"/>
    </cofactor>
</comment>
<sequence>MLTRRAFLKLCSSAALSLTLTEQLYPLVQEVYAAKPSAKPPVVWLELGGCTGNSISLDNAVNPTLYQLLFDMIDLRYHWLLNAAQGTQVIDLLYNTVEREAGNFWLIVEGAVMTAADGKFDMLFTDRQGNIVTGLTAVRAIAPKAKYIIAVGDCACFGGPSAAHPNPGGAKGVWEVVGQTVINIPGCPAHPDWITGTLTHLLLYGMPQLDAYNRPKMFFGKTIHELCQRRQQFEDGIFAAFPGDDGCLYKVGCKGPVTHADCPLRQWNHYVNWPVKAGTPCIGCASPHFPDGLMPFYNYLPDIRTPAVTVSAVKTGAAVAALGAGAVGTHLAASIFARRIHKHFVEGTKPSDPTPPENLEQVKQELDDLIRQQNALMAETKKLESYRAARRRKSFFRRLADFWRTENKDGKER</sequence>
<feature type="binding site" evidence="13">
    <location>
        <position position="187"/>
    </location>
    <ligand>
        <name>[4Fe-4S] cluster</name>
        <dbReference type="ChEBI" id="CHEBI:49883"/>
        <label>1</label>
    </ligand>
</feature>
<evidence type="ECO:0000256" key="10">
    <source>
        <dbReference type="ARBA" id="ARBA00023004"/>
    </source>
</evidence>
<dbReference type="InterPro" id="IPR037148">
    <property type="entry name" value="NiFe-Hase_small_C_sf"/>
</dbReference>